<evidence type="ECO:0000256" key="1">
    <source>
        <dbReference type="ARBA" id="ARBA00022722"/>
    </source>
</evidence>
<keyword evidence="5" id="KW-0347">Helicase</keyword>
<dbReference type="InterPro" id="IPR027785">
    <property type="entry name" value="UvrD-like_helicase_C"/>
</dbReference>
<evidence type="ECO:0000256" key="7">
    <source>
        <dbReference type="ARBA" id="ARBA00022840"/>
    </source>
</evidence>
<evidence type="ECO:0000256" key="5">
    <source>
        <dbReference type="ARBA" id="ARBA00022806"/>
    </source>
</evidence>
<dbReference type="CDD" id="cd18809">
    <property type="entry name" value="SF1_C_RecD"/>
    <property type="match status" value="1"/>
</dbReference>
<dbReference type="Gene3D" id="1.10.10.1020">
    <property type="entry name" value="RecBCD complex, subunit RecD, N-terminal domain"/>
    <property type="match status" value="1"/>
</dbReference>
<sequence length="604" mass="66139">MTSLPFYKQVLPHRLFRPIDVQAAALVARIDREQCDALPFLTALVSWAAGQGHTCLPLSGVRGLLMDQDLEIPSYINPDSLPASLPASPAIGRPGDIRPLILDNNNLYLYRLFHAEKVVAELLLERAAPTGTTPSPDTLSILNQLFPDTAQTEDTDWQRASAALALFRRVVVITGGAGTGKTHTATRILALLTSLAPTPLRIALAAPTGKAALRLQESIRRAKTTLPQALTELIPDQTQTIHRLLGYQRYSSDFFHNRSNPLHLDLLLLDEASMIDIPLMAATLSALPATCQLILLGDKDQLASVEAGNFFGDVCGDGGNHWSSRLRDQLRPFLGTSLPPAPAGEPAEPMADSLVRLQVSHRFSENSGISTLARAVLDGAVDSLQAVQQRSFTDLHLPCDKHGSFTARLQEHLVPFILPLLTATSPLIALQELADRRVLCALREGPTGVEGINRVAESMGRRLGHISGGGYWYRGMPILILRNAYHIGLFNGDTGVLWPDERGVLQAWFPLADGELKPFHPGQLPAWQPSYALTVHKAQGSEFARVLLIMPQEDLPILSKELLYTGITRARAELTLYCRADLLQLISQRRLIRYSGLQAKLRQA</sequence>
<dbReference type="GO" id="GO:0003677">
    <property type="term" value="F:DNA binding"/>
    <property type="evidence" value="ECO:0007669"/>
    <property type="project" value="UniProtKB-KW"/>
</dbReference>
<dbReference type="GO" id="GO:0009338">
    <property type="term" value="C:exodeoxyribonuclease V complex"/>
    <property type="evidence" value="ECO:0007669"/>
    <property type="project" value="InterPro"/>
</dbReference>
<evidence type="ECO:0000256" key="8">
    <source>
        <dbReference type="ARBA" id="ARBA00023125"/>
    </source>
</evidence>
<evidence type="ECO:0000256" key="3">
    <source>
        <dbReference type="ARBA" id="ARBA00022763"/>
    </source>
</evidence>
<evidence type="ECO:0000259" key="11">
    <source>
        <dbReference type="SMART" id="SM00382"/>
    </source>
</evidence>
<dbReference type="GO" id="GO:0005524">
    <property type="term" value="F:ATP binding"/>
    <property type="evidence" value="ECO:0007669"/>
    <property type="project" value="UniProtKB-KW"/>
</dbReference>
<dbReference type="InterPro" id="IPR049550">
    <property type="entry name" value="RecD_N"/>
</dbReference>
<dbReference type="Pfam" id="PF13538">
    <property type="entry name" value="UvrD_C_2"/>
    <property type="match status" value="1"/>
</dbReference>
<organism evidence="12 13">
    <name type="scientific">Desulfobulbus oligotrophicus</name>
    <dbReference type="NCBI Taxonomy" id="1909699"/>
    <lineage>
        <taxon>Bacteria</taxon>
        <taxon>Pseudomonadati</taxon>
        <taxon>Thermodesulfobacteriota</taxon>
        <taxon>Desulfobulbia</taxon>
        <taxon>Desulfobulbales</taxon>
        <taxon>Desulfobulbaceae</taxon>
        <taxon>Desulfobulbus</taxon>
    </lineage>
</organism>
<keyword evidence="7" id="KW-0067">ATP-binding</keyword>
<keyword evidence="8" id="KW-0238">DNA-binding</keyword>
<dbReference type="Pfam" id="PF13245">
    <property type="entry name" value="AAA_19"/>
    <property type="match status" value="1"/>
</dbReference>
<dbReference type="InterPro" id="IPR003593">
    <property type="entry name" value="AAA+_ATPase"/>
</dbReference>
<dbReference type="GO" id="GO:0017116">
    <property type="term" value="F:single-stranded DNA helicase activity"/>
    <property type="evidence" value="ECO:0007669"/>
    <property type="project" value="TreeGrafter"/>
</dbReference>
<dbReference type="EC" id="3.1.11.5" evidence="12"/>
<evidence type="ECO:0000256" key="9">
    <source>
        <dbReference type="ARBA" id="ARBA00023204"/>
    </source>
</evidence>
<dbReference type="PANTHER" id="PTHR43788">
    <property type="entry name" value="DNA2/NAM7 HELICASE FAMILY MEMBER"/>
    <property type="match status" value="1"/>
</dbReference>
<dbReference type="GO" id="GO:0006310">
    <property type="term" value="P:DNA recombination"/>
    <property type="evidence" value="ECO:0007669"/>
    <property type="project" value="InterPro"/>
</dbReference>
<evidence type="ECO:0000256" key="10">
    <source>
        <dbReference type="ARBA" id="ARBA00023235"/>
    </source>
</evidence>
<dbReference type="GO" id="GO:0006302">
    <property type="term" value="P:double-strand break repair"/>
    <property type="evidence" value="ECO:0007669"/>
    <property type="project" value="InterPro"/>
</dbReference>
<evidence type="ECO:0000313" key="13">
    <source>
        <dbReference type="Proteomes" id="UP000596092"/>
    </source>
</evidence>
<name>A0A7T5VCA6_9BACT</name>
<dbReference type="Proteomes" id="UP000596092">
    <property type="component" value="Chromosome"/>
</dbReference>
<dbReference type="InterPro" id="IPR041851">
    <property type="entry name" value="RecD_N_sf"/>
</dbReference>
<dbReference type="SUPFAM" id="SSF52540">
    <property type="entry name" value="P-loop containing nucleoside triphosphate hydrolases"/>
    <property type="match status" value="2"/>
</dbReference>
<reference evidence="12 13" key="1">
    <citation type="submission" date="2020-05" db="EMBL/GenBank/DDBJ databases">
        <title>Complete genome of Desulfobulbus oligotrophicus.</title>
        <authorList>
            <person name="Podar M."/>
        </authorList>
    </citation>
    <scope>NUCLEOTIDE SEQUENCE [LARGE SCALE GENOMIC DNA]</scope>
    <source>
        <strain evidence="12 13">Prop6</strain>
    </source>
</reference>
<keyword evidence="6" id="KW-0269">Exonuclease</keyword>
<keyword evidence="10" id="KW-0413">Isomerase</keyword>
<dbReference type="InterPro" id="IPR006344">
    <property type="entry name" value="RecD"/>
</dbReference>
<dbReference type="CDD" id="cd17933">
    <property type="entry name" value="DEXSc_RecD-like"/>
    <property type="match status" value="1"/>
</dbReference>
<dbReference type="NCBIfam" id="TIGR01447">
    <property type="entry name" value="recD"/>
    <property type="match status" value="1"/>
</dbReference>
<dbReference type="AlphaFoldDB" id="A0A7T5VCA6"/>
<evidence type="ECO:0000256" key="4">
    <source>
        <dbReference type="ARBA" id="ARBA00022801"/>
    </source>
</evidence>
<proteinExistence type="inferred from homology"/>
<dbReference type="GO" id="GO:0008854">
    <property type="term" value="F:exodeoxyribonuclease V activity"/>
    <property type="evidence" value="ECO:0007669"/>
    <property type="project" value="UniProtKB-EC"/>
</dbReference>
<dbReference type="InterPro" id="IPR050534">
    <property type="entry name" value="Coronavir_polyprotein_1ab"/>
</dbReference>
<keyword evidence="2" id="KW-0547">Nucleotide-binding</keyword>
<keyword evidence="9" id="KW-0234">DNA repair</keyword>
<evidence type="ECO:0000256" key="6">
    <source>
        <dbReference type="ARBA" id="ARBA00022839"/>
    </source>
</evidence>
<dbReference type="HAMAP" id="MF_01487">
    <property type="entry name" value="RecD"/>
    <property type="match status" value="1"/>
</dbReference>
<dbReference type="SMART" id="SM00382">
    <property type="entry name" value="AAA"/>
    <property type="match status" value="1"/>
</dbReference>
<dbReference type="Pfam" id="PF21185">
    <property type="entry name" value="RecD_N"/>
    <property type="match status" value="1"/>
</dbReference>
<dbReference type="Gene3D" id="3.40.50.300">
    <property type="entry name" value="P-loop containing nucleotide triphosphate hydrolases"/>
    <property type="match status" value="3"/>
</dbReference>
<accession>A0A7T5VCA6</accession>
<dbReference type="KEGG" id="dog:HP555_04475"/>
<keyword evidence="3" id="KW-0227">DNA damage</keyword>
<keyword evidence="1" id="KW-0540">Nuclease</keyword>
<evidence type="ECO:0000256" key="2">
    <source>
        <dbReference type="ARBA" id="ARBA00022741"/>
    </source>
</evidence>
<feature type="domain" description="AAA+ ATPase" evidence="11">
    <location>
        <begin position="167"/>
        <end position="361"/>
    </location>
</feature>
<keyword evidence="4 12" id="KW-0378">Hydrolase</keyword>
<dbReference type="InterPro" id="IPR027417">
    <property type="entry name" value="P-loop_NTPase"/>
</dbReference>
<protein>
    <submittedName>
        <fullName evidence="12">Exodeoxyribonuclease V subunit alpha</fullName>
        <ecNumber evidence="12">3.1.11.5</ecNumber>
    </submittedName>
</protein>
<dbReference type="RefSeq" id="WP_199263995.1">
    <property type="nucleotide sequence ID" value="NZ_CP054140.1"/>
</dbReference>
<dbReference type="EMBL" id="CP054140">
    <property type="protein sequence ID" value="QQG65176.1"/>
    <property type="molecule type" value="Genomic_DNA"/>
</dbReference>
<evidence type="ECO:0000313" key="12">
    <source>
        <dbReference type="EMBL" id="QQG65176.1"/>
    </source>
</evidence>
<keyword evidence="13" id="KW-1185">Reference proteome</keyword>
<gene>
    <name evidence="12" type="primary">recD</name>
    <name evidence="12" type="ORF">HP555_04475</name>
</gene>
<dbReference type="PANTHER" id="PTHR43788:SF6">
    <property type="entry name" value="DNA HELICASE B"/>
    <property type="match status" value="1"/>
</dbReference>